<comment type="caution">
    <text evidence="2">The sequence shown here is derived from an EMBL/GenBank/DDBJ whole genome shotgun (WGS) entry which is preliminary data.</text>
</comment>
<reference evidence="3" key="1">
    <citation type="journal article" date="2017" name="bioRxiv">
        <title>Comparative analysis of the genomes of Stylophora pistillata and Acropora digitifera provides evidence for extensive differences between species of corals.</title>
        <authorList>
            <person name="Voolstra C.R."/>
            <person name="Li Y."/>
            <person name="Liew Y.J."/>
            <person name="Baumgarten S."/>
            <person name="Zoccola D."/>
            <person name="Flot J.-F."/>
            <person name="Tambutte S."/>
            <person name="Allemand D."/>
            <person name="Aranda M."/>
        </authorList>
    </citation>
    <scope>NUCLEOTIDE SEQUENCE [LARGE SCALE GENOMIC DNA]</scope>
</reference>
<keyword evidence="2" id="KW-0808">Transferase</keyword>
<dbReference type="PANTHER" id="PTHR12197:SF251">
    <property type="entry name" value="EG:BACR7C10.4 PROTEIN"/>
    <property type="match status" value="1"/>
</dbReference>
<keyword evidence="3" id="KW-1185">Reference proteome</keyword>
<dbReference type="Gene3D" id="1.25.40.10">
    <property type="entry name" value="Tetratricopeptide repeat domain"/>
    <property type="match status" value="1"/>
</dbReference>
<dbReference type="InterPro" id="IPR001214">
    <property type="entry name" value="SET_dom"/>
</dbReference>
<organism evidence="2 3">
    <name type="scientific">Stylophora pistillata</name>
    <name type="common">Smooth cauliflower coral</name>
    <dbReference type="NCBI Taxonomy" id="50429"/>
    <lineage>
        <taxon>Eukaryota</taxon>
        <taxon>Metazoa</taxon>
        <taxon>Cnidaria</taxon>
        <taxon>Anthozoa</taxon>
        <taxon>Hexacorallia</taxon>
        <taxon>Scleractinia</taxon>
        <taxon>Astrocoeniina</taxon>
        <taxon>Pocilloporidae</taxon>
        <taxon>Stylophora</taxon>
    </lineage>
</organism>
<feature type="domain" description="SET" evidence="1">
    <location>
        <begin position="1"/>
        <end position="48"/>
    </location>
</feature>
<dbReference type="InterPro" id="IPR050869">
    <property type="entry name" value="H3K4_H4K5_MeTrfase"/>
</dbReference>
<dbReference type="Gene3D" id="2.170.270.10">
    <property type="entry name" value="SET domain"/>
    <property type="match status" value="1"/>
</dbReference>
<dbReference type="Gene3D" id="1.25.40.970">
    <property type="match status" value="1"/>
</dbReference>
<evidence type="ECO:0000313" key="2">
    <source>
        <dbReference type="EMBL" id="PFX29535.1"/>
    </source>
</evidence>
<protein>
    <submittedName>
        <fullName evidence="2">Histone-lysine N-methyltransferase SMYD3</fullName>
    </submittedName>
</protein>
<dbReference type="GO" id="GO:0032259">
    <property type="term" value="P:methylation"/>
    <property type="evidence" value="ECO:0007669"/>
    <property type="project" value="UniProtKB-KW"/>
</dbReference>
<dbReference type="SUPFAM" id="SSF82199">
    <property type="entry name" value="SET domain"/>
    <property type="match status" value="1"/>
</dbReference>
<dbReference type="AlphaFoldDB" id="A0A2B4SM95"/>
<evidence type="ECO:0000313" key="3">
    <source>
        <dbReference type="Proteomes" id="UP000225706"/>
    </source>
</evidence>
<dbReference type="PROSITE" id="PS50280">
    <property type="entry name" value="SET"/>
    <property type="match status" value="1"/>
</dbReference>
<dbReference type="OrthoDB" id="265717at2759"/>
<dbReference type="GO" id="GO:0008168">
    <property type="term" value="F:methyltransferase activity"/>
    <property type="evidence" value="ECO:0007669"/>
    <property type="project" value="UniProtKB-KW"/>
</dbReference>
<accession>A0A2B4SM95</accession>
<dbReference type="EMBL" id="LSMT01000064">
    <property type="protein sequence ID" value="PFX29535.1"/>
    <property type="molecule type" value="Genomic_DNA"/>
</dbReference>
<dbReference type="Proteomes" id="UP000225706">
    <property type="component" value="Unassembled WGS sequence"/>
</dbReference>
<name>A0A2B4SM95_STYPI</name>
<gene>
    <name evidence="2" type="primary">Smyd3</name>
    <name evidence="2" type="ORF">AWC38_SpisGene5716</name>
</gene>
<proteinExistence type="predicted"/>
<sequence length="285" mass="32222">MCVGIYKIPSLLNHSCVPNCVTVFSGTKLLVHATEKIKQGDELTISYTELLCPSYQRKEDLESRYSFDCHCLKCFSPLEEDGLMLSLQCSDFQCNGALPRDLAGGGFADCNTCGKQISNEAMVTKAEAIISKSGEALKEIKELEKTDDYRSILDLAKNILEEQKDIFHKLHYSRISILDKAMDACINLEFWDRALAFGLQTMDGYKLYYPRNHPSVGIQLFRIGKLQVYLDKLKDGFQSLLQAEAILKVTHGNHPLVQELRAMIGQTLEELREEQNRTVQGMELI</sequence>
<evidence type="ECO:0000259" key="1">
    <source>
        <dbReference type="PROSITE" id="PS50280"/>
    </source>
</evidence>
<keyword evidence="2" id="KW-0489">Methyltransferase</keyword>
<dbReference type="GO" id="GO:0005634">
    <property type="term" value="C:nucleus"/>
    <property type="evidence" value="ECO:0007669"/>
    <property type="project" value="TreeGrafter"/>
</dbReference>
<dbReference type="PANTHER" id="PTHR12197">
    <property type="entry name" value="HISTONE-LYSINE N-METHYLTRANSFERASE SMYD"/>
    <property type="match status" value="1"/>
</dbReference>
<dbReference type="InterPro" id="IPR011990">
    <property type="entry name" value="TPR-like_helical_dom_sf"/>
</dbReference>
<dbReference type="InterPro" id="IPR046341">
    <property type="entry name" value="SET_dom_sf"/>
</dbReference>
<dbReference type="STRING" id="50429.A0A2B4SM95"/>
<dbReference type="Pfam" id="PF00856">
    <property type="entry name" value="SET"/>
    <property type="match status" value="1"/>
</dbReference>